<dbReference type="AlphaFoldDB" id="A0A0B6AF12"/>
<dbReference type="KEGG" id="bmeg:BG04_3348"/>
<organism evidence="2 3">
    <name type="scientific">Priestia megaterium (strain ATCC 14581 / DSM 32 / CCUG 1817 / JCM 2506 / NBRC 15308 / NCIMB 9376 / NCTC 10342 / NRRL B-14308 / VKM B-512 / Ford 19)</name>
    <name type="common">Bacillus megaterium</name>
    <dbReference type="NCBI Taxonomy" id="1348623"/>
    <lineage>
        <taxon>Bacteria</taxon>
        <taxon>Bacillati</taxon>
        <taxon>Bacillota</taxon>
        <taxon>Bacilli</taxon>
        <taxon>Bacillales</taxon>
        <taxon>Bacillaceae</taxon>
        <taxon>Priestia</taxon>
    </lineage>
</organism>
<dbReference type="RefSeq" id="WP_034653908.1">
    <property type="nucleotide sequence ID" value="NZ_BCVB01000007.1"/>
</dbReference>
<evidence type="ECO:0000313" key="2">
    <source>
        <dbReference type="EMBL" id="AJI22106.1"/>
    </source>
</evidence>
<evidence type="ECO:0000313" key="3">
    <source>
        <dbReference type="Proteomes" id="UP000031829"/>
    </source>
</evidence>
<dbReference type="SMART" id="SM00646">
    <property type="entry name" value="Ami_3"/>
    <property type="match status" value="1"/>
</dbReference>
<dbReference type="HOGENOM" id="CLU_014322_3_2_9"/>
<dbReference type="InterPro" id="IPR050695">
    <property type="entry name" value="N-acetylmuramoyl_amidase_3"/>
</dbReference>
<dbReference type="Pfam" id="PF01520">
    <property type="entry name" value="Amidase_3"/>
    <property type="match status" value="1"/>
</dbReference>
<keyword evidence="1" id="KW-0378">Hydrolase</keyword>
<accession>A0A0B6AF12</accession>
<sequence>MKRLVWSYGIGIVAIVAVLSFFFMMKGQTEKAVVSGNVPKAHAQGERVKQPISQFQAVQPHEAGNEVKNVKNNMPEKADPPSFLVYIDPGHQSQANLEKEPIGPGSAETKIKVSGGTSGVVTKKPEYKLTLEASMILKQLLEEKGITVKLTRSSDNVDISNRERAELANNSKADLHVRIHADGSENTSVKGFSVLTPTEDNSYTKSIYQSSLQASQAILTEVKKDQFVEVDGIRYRSDLSGFNWSTVPVTLVELGYMTNPEEDRNLSDQAYLTKLMNHVADGIVAYEELKK</sequence>
<dbReference type="InterPro" id="IPR002508">
    <property type="entry name" value="MurNAc-LAA_cat"/>
</dbReference>
<dbReference type="GO" id="GO:0008745">
    <property type="term" value="F:N-acetylmuramoyl-L-alanine amidase activity"/>
    <property type="evidence" value="ECO:0007669"/>
    <property type="project" value="InterPro"/>
</dbReference>
<dbReference type="CDD" id="cd02696">
    <property type="entry name" value="MurNAc-LAA"/>
    <property type="match status" value="1"/>
</dbReference>
<dbReference type="Gene3D" id="3.40.630.40">
    <property type="entry name" value="Zn-dependent exopeptidases"/>
    <property type="match status" value="1"/>
</dbReference>
<protein>
    <submittedName>
        <fullName evidence="2">N-acetylmuramoyl-L-alanine amidase family protein</fullName>
    </submittedName>
</protein>
<dbReference type="SUPFAM" id="SSF53187">
    <property type="entry name" value="Zn-dependent exopeptidases"/>
    <property type="match status" value="1"/>
</dbReference>
<dbReference type="GO" id="GO:0030288">
    <property type="term" value="C:outer membrane-bounded periplasmic space"/>
    <property type="evidence" value="ECO:0007669"/>
    <property type="project" value="TreeGrafter"/>
</dbReference>
<dbReference type="PANTHER" id="PTHR30404">
    <property type="entry name" value="N-ACETYLMURAMOYL-L-ALANINE AMIDASE"/>
    <property type="match status" value="1"/>
</dbReference>
<dbReference type="EMBL" id="CP009920">
    <property type="protein sequence ID" value="AJI22106.1"/>
    <property type="molecule type" value="Genomic_DNA"/>
</dbReference>
<dbReference type="GO" id="GO:0009253">
    <property type="term" value="P:peptidoglycan catabolic process"/>
    <property type="evidence" value="ECO:0007669"/>
    <property type="project" value="InterPro"/>
</dbReference>
<gene>
    <name evidence="2" type="ORF">BG04_3348</name>
</gene>
<proteinExistence type="predicted"/>
<dbReference type="PANTHER" id="PTHR30404:SF0">
    <property type="entry name" value="N-ACETYLMURAMOYL-L-ALANINE AMIDASE AMIC"/>
    <property type="match status" value="1"/>
</dbReference>
<dbReference type="GeneID" id="93641410"/>
<evidence type="ECO:0000256" key="1">
    <source>
        <dbReference type="ARBA" id="ARBA00022801"/>
    </source>
</evidence>
<reference evidence="2 3" key="1">
    <citation type="journal article" date="2015" name="Genome Announc.">
        <title>Complete genome sequences for 35 biothreat assay-relevant bacillus species.</title>
        <authorList>
            <person name="Johnson S.L."/>
            <person name="Daligault H.E."/>
            <person name="Davenport K.W."/>
            <person name="Jaissle J."/>
            <person name="Frey K.G."/>
            <person name="Ladner J.T."/>
            <person name="Broomall S.M."/>
            <person name="Bishop-Lilly K.A."/>
            <person name="Bruce D.C."/>
            <person name="Gibbons H.S."/>
            <person name="Coyne S.R."/>
            <person name="Lo C.C."/>
            <person name="Meincke L."/>
            <person name="Munk A.C."/>
            <person name="Koroleva G.I."/>
            <person name="Rosenzweig C.N."/>
            <person name="Palacios G.F."/>
            <person name="Redden C.L."/>
            <person name="Minogue T.D."/>
            <person name="Chain P.S."/>
        </authorList>
    </citation>
    <scope>NUCLEOTIDE SEQUENCE [LARGE SCALE GENOMIC DNA]</scope>
    <source>
        <strain evidence="3">ATCC 14581 / DSM 32 / JCM 2506 / NBRC 15308 / NCIMB 9376 / NCTC 10342 / NRRL B-14308 / VKM B-512</strain>
    </source>
</reference>
<name>A0A0B6AF12_PRIM2</name>
<dbReference type="Proteomes" id="UP000031829">
    <property type="component" value="Chromosome"/>
</dbReference>